<dbReference type="EMBL" id="GBRH01272461">
    <property type="protein sequence ID" value="JAD25434.1"/>
    <property type="molecule type" value="Transcribed_RNA"/>
</dbReference>
<organism evidence="1">
    <name type="scientific">Arundo donax</name>
    <name type="common">Giant reed</name>
    <name type="synonym">Donax arundinaceus</name>
    <dbReference type="NCBI Taxonomy" id="35708"/>
    <lineage>
        <taxon>Eukaryota</taxon>
        <taxon>Viridiplantae</taxon>
        <taxon>Streptophyta</taxon>
        <taxon>Embryophyta</taxon>
        <taxon>Tracheophyta</taxon>
        <taxon>Spermatophyta</taxon>
        <taxon>Magnoliopsida</taxon>
        <taxon>Liliopsida</taxon>
        <taxon>Poales</taxon>
        <taxon>Poaceae</taxon>
        <taxon>PACMAD clade</taxon>
        <taxon>Arundinoideae</taxon>
        <taxon>Arundineae</taxon>
        <taxon>Arundo</taxon>
    </lineage>
</organism>
<reference evidence="1" key="1">
    <citation type="submission" date="2014-09" db="EMBL/GenBank/DDBJ databases">
        <authorList>
            <person name="Magalhaes I.L.F."/>
            <person name="Oliveira U."/>
            <person name="Santos F.R."/>
            <person name="Vidigal T.H.D.A."/>
            <person name="Brescovit A.D."/>
            <person name="Santos A.J."/>
        </authorList>
    </citation>
    <scope>NUCLEOTIDE SEQUENCE</scope>
    <source>
        <tissue evidence="1">Shoot tissue taken approximately 20 cm above the soil surface</tissue>
    </source>
</reference>
<proteinExistence type="predicted"/>
<sequence>MCILILHASISLDL</sequence>
<reference evidence="1" key="2">
    <citation type="journal article" date="2015" name="Data Brief">
        <title>Shoot transcriptome of the giant reed, Arundo donax.</title>
        <authorList>
            <person name="Barrero R.A."/>
            <person name="Guerrero F.D."/>
            <person name="Moolhuijzen P."/>
            <person name="Goolsby J.A."/>
            <person name="Tidwell J."/>
            <person name="Bellgard S.E."/>
            <person name="Bellgard M.I."/>
        </authorList>
    </citation>
    <scope>NUCLEOTIDE SEQUENCE</scope>
    <source>
        <tissue evidence="1">Shoot tissue taken approximately 20 cm above the soil surface</tissue>
    </source>
</reference>
<accession>A0A0A8YGJ1</accession>
<name>A0A0A8YGJ1_ARUDO</name>
<evidence type="ECO:0000313" key="1">
    <source>
        <dbReference type="EMBL" id="JAD25434.1"/>
    </source>
</evidence>
<protein>
    <submittedName>
        <fullName evidence="1">Uncharacterized protein</fullName>
    </submittedName>
</protein>